<evidence type="ECO:0000313" key="2">
    <source>
        <dbReference type="Proteomes" id="UP000308978"/>
    </source>
</evidence>
<comment type="caution">
    <text evidence="1">The sequence shown here is derived from an EMBL/GenBank/DDBJ whole genome shotgun (WGS) entry which is preliminary data.</text>
</comment>
<dbReference type="RefSeq" id="WP_136434382.1">
    <property type="nucleotide sequence ID" value="NZ_JAAWMV010000005.1"/>
</dbReference>
<dbReference type="EMBL" id="SSTJ01000006">
    <property type="protein sequence ID" value="THG37402.1"/>
    <property type="molecule type" value="Genomic_DNA"/>
</dbReference>
<name>A0A4S4G485_9ACTN</name>
<sequence>MKRTNSFAWLGKAGLGCLGAALIVMAGWGVSYATENAGKVDRGQEAAISYESNEVGQTFGSCADAATYDDMPDLVLVVATNGKEGYVYRDALEEAEGGSAEQFEDLATRTQGQDEVFSEALVESLEESGYQVNQEMVDDFIEESRFGAGSDCATVDLVEGIERADGADAVSSAARSGSSAERVERDVEEALAEALRASGEVIPVYDADGTTVIGEFLVAGV</sequence>
<proteinExistence type="predicted"/>
<protein>
    <submittedName>
        <fullName evidence="1">Uncharacterized protein</fullName>
    </submittedName>
</protein>
<reference evidence="1 2" key="1">
    <citation type="submission" date="2019-04" db="EMBL/GenBank/DDBJ databases">
        <title>Microbes associate with the intestines of laboratory mice.</title>
        <authorList>
            <person name="Navarre W."/>
            <person name="Wong E."/>
            <person name="Huang K.C."/>
            <person name="Tropini C."/>
            <person name="Ng K."/>
            <person name="Yu B."/>
        </authorList>
    </citation>
    <scope>NUCLEOTIDE SEQUENCE [LARGE SCALE GENOMIC DNA]</scope>
    <source>
        <strain evidence="1 2">NM80_B27</strain>
    </source>
</reference>
<gene>
    <name evidence="1" type="ORF">E5986_06490</name>
</gene>
<accession>A0A4S4G485</accession>
<evidence type="ECO:0000313" key="1">
    <source>
        <dbReference type="EMBL" id="THG37402.1"/>
    </source>
</evidence>
<dbReference type="Proteomes" id="UP000308978">
    <property type="component" value="Unassembled WGS sequence"/>
</dbReference>
<organism evidence="1 2">
    <name type="scientific">Adlercreutzia caecimuris</name>
    <dbReference type="NCBI Taxonomy" id="671266"/>
    <lineage>
        <taxon>Bacteria</taxon>
        <taxon>Bacillati</taxon>
        <taxon>Actinomycetota</taxon>
        <taxon>Coriobacteriia</taxon>
        <taxon>Eggerthellales</taxon>
        <taxon>Eggerthellaceae</taxon>
        <taxon>Adlercreutzia</taxon>
    </lineage>
</organism>
<dbReference type="AlphaFoldDB" id="A0A4S4G485"/>